<evidence type="ECO:0000259" key="4">
    <source>
        <dbReference type="PROSITE" id="PS50932"/>
    </source>
</evidence>
<evidence type="ECO:0000256" key="3">
    <source>
        <dbReference type="ARBA" id="ARBA00023163"/>
    </source>
</evidence>
<dbReference type="CDD" id="cd01392">
    <property type="entry name" value="HTH_LacI"/>
    <property type="match status" value="1"/>
</dbReference>
<comment type="caution">
    <text evidence="5">The sequence shown here is derived from an EMBL/GenBank/DDBJ whole genome shotgun (WGS) entry which is preliminary data.</text>
</comment>
<dbReference type="SMART" id="SM00354">
    <property type="entry name" value="HTH_LACI"/>
    <property type="match status" value="1"/>
</dbReference>
<dbReference type="Gene3D" id="3.40.50.2300">
    <property type="match status" value="2"/>
</dbReference>
<dbReference type="PROSITE" id="PS50932">
    <property type="entry name" value="HTH_LACI_2"/>
    <property type="match status" value="1"/>
</dbReference>
<reference evidence="5 6" key="1">
    <citation type="submission" date="2021-03" db="EMBL/GenBank/DDBJ databases">
        <title>Sequencing the genomes of 1000 actinobacteria strains.</title>
        <authorList>
            <person name="Klenk H.-P."/>
        </authorList>
    </citation>
    <scope>NUCLEOTIDE SEQUENCE [LARGE SCALE GENOMIC DNA]</scope>
    <source>
        <strain evidence="5 6">DSM 12936</strain>
    </source>
</reference>
<keyword evidence="6" id="KW-1185">Reference proteome</keyword>
<dbReference type="Pfam" id="PF13377">
    <property type="entry name" value="Peripla_BP_3"/>
    <property type="match status" value="1"/>
</dbReference>
<evidence type="ECO:0000313" key="6">
    <source>
        <dbReference type="Proteomes" id="UP000758168"/>
    </source>
</evidence>
<name>A0ABS4Z7U4_9ACTN</name>
<dbReference type="Proteomes" id="UP000758168">
    <property type="component" value="Unassembled WGS sequence"/>
</dbReference>
<gene>
    <name evidence="5" type="ORF">JOF54_001772</name>
</gene>
<organism evidence="5 6">
    <name type="scientific">Microlunatus capsulatus</name>
    <dbReference type="NCBI Taxonomy" id="99117"/>
    <lineage>
        <taxon>Bacteria</taxon>
        <taxon>Bacillati</taxon>
        <taxon>Actinomycetota</taxon>
        <taxon>Actinomycetes</taxon>
        <taxon>Propionibacteriales</taxon>
        <taxon>Propionibacteriaceae</taxon>
        <taxon>Microlunatus</taxon>
    </lineage>
</organism>
<evidence type="ECO:0000313" key="5">
    <source>
        <dbReference type="EMBL" id="MBP2416850.1"/>
    </source>
</evidence>
<feature type="domain" description="HTH lacI-type" evidence="4">
    <location>
        <begin position="11"/>
        <end position="65"/>
    </location>
</feature>
<evidence type="ECO:0000256" key="2">
    <source>
        <dbReference type="ARBA" id="ARBA00023125"/>
    </source>
</evidence>
<dbReference type="Gene3D" id="1.10.260.40">
    <property type="entry name" value="lambda repressor-like DNA-binding domains"/>
    <property type="match status" value="1"/>
</dbReference>
<dbReference type="PANTHER" id="PTHR30146:SF153">
    <property type="entry name" value="LACTOSE OPERON REPRESSOR"/>
    <property type="match status" value="1"/>
</dbReference>
<proteinExistence type="predicted"/>
<dbReference type="InterPro" id="IPR000843">
    <property type="entry name" value="HTH_LacI"/>
</dbReference>
<sequence>MTSDTQPSTRVTLASVAREAGVSLPTVSKVLNGHHDVAEETRQRVQQAIRDSGYLRVTRRAGKPTTPVVELVFDDVVSAYSIEILRGVTDAASSHDVDVVIAKFGRFGDRRPDADHWARRSRLAGRSGIISVTTEMTADHLSAFERERLPLVLIDPINPPPRRDTVSVGATNWAGGMAATAHLTALGHRRIAYVGGEPGATCSQARLYGYHAALAQAGIAQDPALVHGGGFDTPTGYAATLALAALPDPPTAVFAGCDATAVGVVEAARTLGLRVPEDLSVVGFDNTYLAEHCFPKLTTIAQPLEEMGRVALRTLLRLADGETLESHHVELATQLVERASTAPPSRRSG</sequence>
<keyword evidence="2" id="KW-0238">DNA-binding</keyword>
<dbReference type="InterPro" id="IPR010982">
    <property type="entry name" value="Lambda_DNA-bd_dom_sf"/>
</dbReference>
<accession>A0ABS4Z7U4</accession>
<keyword evidence="3" id="KW-0804">Transcription</keyword>
<protein>
    <submittedName>
        <fullName evidence="5">LacI family transcriptional regulator</fullName>
    </submittedName>
</protein>
<dbReference type="PANTHER" id="PTHR30146">
    <property type="entry name" value="LACI-RELATED TRANSCRIPTIONAL REPRESSOR"/>
    <property type="match status" value="1"/>
</dbReference>
<dbReference type="InterPro" id="IPR028082">
    <property type="entry name" value="Peripla_BP_I"/>
</dbReference>
<dbReference type="Pfam" id="PF00356">
    <property type="entry name" value="LacI"/>
    <property type="match status" value="1"/>
</dbReference>
<keyword evidence="1" id="KW-0805">Transcription regulation</keyword>
<dbReference type="RefSeq" id="WP_210054859.1">
    <property type="nucleotide sequence ID" value="NZ_BAAAMH010000004.1"/>
</dbReference>
<dbReference type="InterPro" id="IPR046335">
    <property type="entry name" value="LacI/GalR-like_sensor"/>
</dbReference>
<dbReference type="SUPFAM" id="SSF47413">
    <property type="entry name" value="lambda repressor-like DNA-binding domains"/>
    <property type="match status" value="1"/>
</dbReference>
<dbReference type="SUPFAM" id="SSF53822">
    <property type="entry name" value="Periplasmic binding protein-like I"/>
    <property type="match status" value="1"/>
</dbReference>
<dbReference type="EMBL" id="JAGIOB010000001">
    <property type="protein sequence ID" value="MBP2416850.1"/>
    <property type="molecule type" value="Genomic_DNA"/>
</dbReference>
<evidence type="ECO:0000256" key="1">
    <source>
        <dbReference type="ARBA" id="ARBA00023015"/>
    </source>
</evidence>